<dbReference type="AlphaFoldDB" id="A0A0C9VYR0"/>
<dbReference type="EMBL" id="KN837119">
    <property type="protein sequence ID" value="KIJ44170.1"/>
    <property type="molecule type" value="Genomic_DNA"/>
</dbReference>
<dbReference type="HOGENOM" id="CLU_027591_0_0_1"/>
<protein>
    <submittedName>
        <fullName evidence="2">Uncharacterized protein</fullName>
    </submittedName>
</protein>
<reference evidence="2 3" key="1">
    <citation type="submission" date="2014-06" db="EMBL/GenBank/DDBJ databases">
        <title>Evolutionary Origins and Diversification of the Mycorrhizal Mutualists.</title>
        <authorList>
            <consortium name="DOE Joint Genome Institute"/>
            <consortium name="Mycorrhizal Genomics Consortium"/>
            <person name="Kohler A."/>
            <person name="Kuo A."/>
            <person name="Nagy L.G."/>
            <person name="Floudas D."/>
            <person name="Copeland A."/>
            <person name="Barry K.W."/>
            <person name="Cichocki N."/>
            <person name="Veneault-Fourrey C."/>
            <person name="LaButti K."/>
            <person name="Lindquist E.A."/>
            <person name="Lipzen A."/>
            <person name="Lundell T."/>
            <person name="Morin E."/>
            <person name="Murat C."/>
            <person name="Riley R."/>
            <person name="Ohm R."/>
            <person name="Sun H."/>
            <person name="Tunlid A."/>
            <person name="Henrissat B."/>
            <person name="Grigoriev I.V."/>
            <person name="Hibbett D.S."/>
            <person name="Martin F."/>
        </authorList>
    </citation>
    <scope>NUCLEOTIDE SEQUENCE [LARGE SCALE GENOMIC DNA]</scope>
    <source>
        <strain evidence="2 3">SS14</strain>
    </source>
</reference>
<organism evidence="2 3">
    <name type="scientific">Sphaerobolus stellatus (strain SS14)</name>
    <dbReference type="NCBI Taxonomy" id="990650"/>
    <lineage>
        <taxon>Eukaryota</taxon>
        <taxon>Fungi</taxon>
        <taxon>Dikarya</taxon>
        <taxon>Basidiomycota</taxon>
        <taxon>Agaricomycotina</taxon>
        <taxon>Agaricomycetes</taxon>
        <taxon>Phallomycetidae</taxon>
        <taxon>Geastrales</taxon>
        <taxon>Sphaerobolaceae</taxon>
        <taxon>Sphaerobolus</taxon>
    </lineage>
</organism>
<name>A0A0C9VYR0_SPHS4</name>
<evidence type="ECO:0000313" key="2">
    <source>
        <dbReference type="EMBL" id="KIJ44170.1"/>
    </source>
</evidence>
<proteinExistence type="predicted"/>
<evidence type="ECO:0000313" key="3">
    <source>
        <dbReference type="Proteomes" id="UP000054279"/>
    </source>
</evidence>
<feature type="region of interest" description="Disordered" evidence="1">
    <location>
        <begin position="151"/>
        <end position="177"/>
    </location>
</feature>
<sequence>MLQRLARPLKGVVSHGLAPARRIHVPGRIQLTAPTNLSQQVQSLFSHIIGHVEGALNGSTASRSIHSNAASIRSSYSFPTRVALSKPFGAPCLPRAPRVPGHISQVGLGTARNFSSGRPIFQNLVQNVPVAGRAFFELDWDLKMREEQRNAIRRQKKSTTVSKQASKVIPPPQQTIPAPSSVYDEEEMQHYFQAPEAPSVVTYLQIPLAPTPTARVPLSANPVPHLLPLSALAREHALHSKHTIRVSSLFRRLDAANVWERGASCESYGDPSGLCTILQIKFEGWTEEMVREALGTSGRDWCTIQEIYPETNRVESSPMAYSDPWISSEPQLESAVSLVMPTLDTSSPFPLAEEPETFSVDGHDTMSDLDSEISFVVGTESGWDSDMGEFSTPPLIVSELNPEEEWYSLSRSADSEAPVGFVSHFQGAMLFH</sequence>
<gene>
    <name evidence="2" type="ORF">M422DRAFT_30673</name>
</gene>
<keyword evidence="3" id="KW-1185">Reference proteome</keyword>
<dbReference type="OrthoDB" id="2585251at2759"/>
<evidence type="ECO:0000256" key="1">
    <source>
        <dbReference type="SAM" id="MobiDB-lite"/>
    </source>
</evidence>
<dbReference type="Proteomes" id="UP000054279">
    <property type="component" value="Unassembled WGS sequence"/>
</dbReference>
<accession>A0A0C9VYR0</accession>